<evidence type="ECO:0000256" key="1">
    <source>
        <dbReference type="SAM" id="MobiDB-lite"/>
    </source>
</evidence>
<protein>
    <submittedName>
        <fullName evidence="2">Uncharacterized protein</fullName>
    </submittedName>
</protein>
<comment type="caution">
    <text evidence="2">The sequence shown here is derived from an EMBL/GenBank/DDBJ whole genome shotgun (WGS) entry which is preliminary data.</text>
</comment>
<dbReference type="AlphaFoldDB" id="A0AAV7V526"/>
<gene>
    <name evidence="2" type="ORF">NDU88_000429</name>
</gene>
<name>A0AAV7V526_PLEWA</name>
<sequence>MPPCLCSASGALQGFLEHYSPSREEQRYMGGILLLRTGPAPFPWPGLGGDTNPEPPHAPELEMERAPRLHLEKTGGGSGSATRPQDAERGGRKQLPPGPRP</sequence>
<keyword evidence="3" id="KW-1185">Reference proteome</keyword>
<reference evidence="2" key="1">
    <citation type="journal article" date="2022" name="bioRxiv">
        <title>Sequencing and chromosome-scale assembly of the giantPleurodeles waltlgenome.</title>
        <authorList>
            <person name="Brown T."/>
            <person name="Elewa A."/>
            <person name="Iarovenko S."/>
            <person name="Subramanian E."/>
            <person name="Araus A.J."/>
            <person name="Petzold A."/>
            <person name="Susuki M."/>
            <person name="Suzuki K.-i.T."/>
            <person name="Hayashi T."/>
            <person name="Toyoda A."/>
            <person name="Oliveira C."/>
            <person name="Osipova E."/>
            <person name="Leigh N.D."/>
            <person name="Simon A."/>
            <person name="Yun M.H."/>
        </authorList>
    </citation>
    <scope>NUCLEOTIDE SEQUENCE</scope>
    <source>
        <strain evidence="2">20211129_DDA</strain>
        <tissue evidence="2">Liver</tissue>
    </source>
</reference>
<dbReference type="EMBL" id="JANPWB010000003">
    <property type="protein sequence ID" value="KAJ1196563.1"/>
    <property type="molecule type" value="Genomic_DNA"/>
</dbReference>
<proteinExistence type="predicted"/>
<feature type="region of interest" description="Disordered" evidence="1">
    <location>
        <begin position="40"/>
        <end position="101"/>
    </location>
</feature>
<feature type="compositionally biased region" description="Basic and acidic residues" evidence="1">
    <location>
        <begin position="57"/>
        <end position="73"/>
    </location>
</feature>
<accession>A0AAV7V526</accession>
<evidence type="ECO:0000313" key="3">
    <source>
        <dbReference type="Proteomes" id="UP001066276"/>
    </source>
</evidence>
<dbReference type="Proteomes" id="UP001066276">
    <property type="component" value="Chromosome 2_1"/>
</dbReference>
<evidence type="ECO:0000313" key="2">
    <source>
        <dbReference type="EMBL" id="KAJ1196563.1"/>
    </source>
</evidence>
<organism evidence="2 3">
    <name type="scientific">Pleurodeles waltl</name>
    <name type="common">Iberian ribbed newt</name>
    <dbReference type="NCBI Taxonomy" id="8319"/>
    <lineage>
        <taxon>Eukaryota</taxon>
        <taxon>Metazoa</taxon>
        <taxon>Chordata</taxon>
        <taxon>Craniata</taxon>
        <taxon>Vertebrata</taxon>
        <taxon>Euteleostomi</taxon>
        <taxon>Amphibia</taxon>
        <taxon>Batrachia</taxon>
        <taxon>Caudata</taxon>
        <taxon>Salamandroidea</taxon>
        <taxon>Salamandridae</taxon>
        <taxon>Pleurodelinae</taxon>
        <taxon>Pleurodeles</taxon>
    </lineage>
</organism>